<dbReference type="AlphaFoldDB" id="A7TS62"/>
<dbReference type="Gene3D" id="1.10.150.240">
    <property type="entry name" value="Putative phosphatase, domain 2"/>
    <property type="match status" value="1"/>
</dbReference>
<dbReference type="eggNOG" id="KOG2914">
    <property type="taxonomic scope" value="Eukaryota"/>
</dbReference>
<dbReference type="STRING" id="436907.A7TS62"/>
<proteinExistence type="predicted"/>
<dbReference type="Gene3D" id="3.40.50.1000">
    <property type="entry name" value="HAD superfamily/HAD-like"/>
    <property type="match status" value="1"/>
</dbReference>
<dbReference type="OrthoDB" id="40579at2759"/>
<dbReference type="PhylomeDB" id="A7TS62"/>
<name>A7TS62_VANPO</name>
<dbReference type="HOGENOM" id="CLU_045011_13_0_1"/>
<dbReference type="RefSeq" id="XP_001642742.1">
    <property type="nucleotide sequence ID" value="XM_001642692.1"/>
</dbReference>
<dbReference type="EMBL" id="DS480500">
    <property type="protein sequence ID" value="EDO14884.1"/>
    <property type="molecule type" value="Genomic_DNA"/>
</dbReference>
<dbReference type="SFLD" id="SFLDS00003">
    <property type="entry name" value="Haloacid_Dehalogenase"/>
    <property type="match status" value="1"/>
</dbReference>
<dbReference type="Pfam" id="PF13419">
    <property type="entry name" value="HAD_2"/>
    <property type="match status" value="1"/>
</dbReference>
<dbReference type="GeneID" id="5542929"/>
<protein>
    <submittedName>
        <fullName evidence="1">Uncharacterized protein</fullName>
    </submittedName>
</protein>
<dbReference type="PANTHER" id="PTHR18901">
    <property type="entry name" value="2-DEOXYGLUCOSE-6-PHOSPHATE PHOSPHATASE 2"/>
    <property type="match status" value="1"/>
</dbReference>
<accession>A7TS62</accession>
<dbReference type="KEGG" id="vpo:Kpol_380p2"/>
<dbReference type="FunFam" id="1.10.150.240:FF:000001">
    <property type="entry name" value="Haloacid dehalogenase-like hydrolase domain"/>
    <property type="match status" value="1"/>
</dbReference>
<reference evidence="1 2" key="1">
    <citation type="journal article" date="2007" name="Proc. Natl. Acad. Sci. U.S.A.">
        <title>Independent sorting-out of thousands of duplicated gene pairs in two yeast species descended from a whole-genome duplication.</title>
        <authorList>
            <person name="Scannell D.R."/>
            <person name="Frank A.C."/>
            <person name="Conant G.C."/>
            <person name="Byrne K.P."/>
            <person name="Woolfit M."/>
            <person name="Wolfe K.H."/>
        </authorList>
    </citation>
    <scope>NUCLEOTIDE SEQUENCE [LARGE SCALE GENOMIC DNA]</scope>
    <source>
        <strain evidence="2">ATCC 22028 / DSM 70294 / BCRC 21397 / CBS 2163 / NBRC 10782 / NRRL Y-8283 / UCD 57-17</strain>
    </source>
</reference>
<evidence type="ECO:0000313" key="2">
    <source>
        <dbReference type="Proteomes" id="UP000000267"/>
    </source>
</evidence>
<dbReference type="PANTHER" id="PTHR18901:SF38">
    <property type="entry name" value="PSEUDOURIDINE-5'-PHOSPHATASE"/>
    <property type="match status" value="1"/>
</dbReference>
<dbReference type="OMA" id="FHHMVMG"/>
<dbReference type="InterPro" id="IPR036412">
    <property type="entry name" value="HAD-like_sf"/>
</dbReference>
<dbReference type="InterPro" id="IPR023198">
    <property type="entry name" value="PGP-like_dom2"/>
</dbReference>
<dbReference type="SFLD" id="SFLDG01129">
    <property type="entry name" value="C1.5:_HAD__Beta-PGM__Phosphata"/>
    <property type="match status" value="1"/>
</dbReference>
<dbReference type="NCBIfam" id="TIGR01509">
    <property type="entry name" value="HAD-SF-IA-v3"/>
    <property type="match status" value="1"/>
</dbReference>
<keyword evidence="2" id="KW-1185">Reference proteome</keyword>
<evidence type="ECO:0000313" key="1">
    <source>
        <dbReference type="EMBL" id="EDO14884.1"/>
    </source>
</evidence>
<dbReference type="InParanoid" id="A7TS62"/>
<gene>
    <name evidence="1" type="ORF">Kpol_380p2</name>
</gene>
<dbReference type="Proteomes" id="UP000000267">
    <property type="component" value="Unassembled WGS sequence"/>
</dbReference>
<dbReference type="GO" id="GO:1990738">
    <property type="term" value="F:pseudouridine 5'-phosphatase activity"/>
    <property type="evidence" value="ECO:0007669"/>
    <property type="project" value="EnsemblFungi"/>
</dbReference>
<dbReference type="GO" id="GO:0008253">
    <property type="term" value="F:5'-nucleotidase activity"/>
    <property type="evidence" value="ECO:0007669"/>
    <property type="project" value="EnsemblFungi"/>
</dbReference>
<dbReference type="InterPro" id="IPR041492">
    <property type="entry name" value="HAD_2"/>
</dbReference>
<sequence length="236" mass="26158">MTGSKEIKACLFDMDGLLINTEDIYTETTNIILKDYDKDPMTWDLKLQLQGLPGPEASQRVVDHYGLPMTADEYANLNAKIQGDFWPTCSFLPGALELIQYLKSKNIPIALCTSSNKMKYEGKTSHLRDGFSLFDAIITGDDPRIPPGRGKPSPDIWQTGLRELNEKFDSKITADECLVFEDGIIGVNSGKAFGAQVVWVPHPDAIAFIDDIDAILAGQGEMLKSLELLEHAKYCL</sequence>
<dbReference type="InterPro" id="IPR023214">
    <property type="entry name" value="HAD_sf"/>
</dbReference>
<dbReference type="SUPFAM" id="SSF56784">
    <property type="entry name" value="HAD-like"/>
    <property type="match status" value="1"/>
</dbReference>
<organism evidence="2">
    <name type="scientific">Vanderwaltozyma polyspora (strain ATCC 22028 / DSM 70294 / BCRC 21397 / CBS 2163 / NBRC 10782 / NRRL Y-8283 / UCD 57-17)</name>
    <name type="common">Kluyveromyces polysporus</name>
    <dbReference type="NCBI Taxonomy" id="436907"/>
    <lineage>
        <taxon>Eukaryota</taxon>
        <taxon>Fungi</taxon>
        <taxon>Dikarya</taxon>
        <taxon>Ascomycota</taxon>
        <taxon>Saccharomycotina</taxon>
        <taxon>Saccharomycetes</taxon>
        <taxon>Saccharomycetales</taxon>
        <taxon>Saccharomycetaceae</taxon>
        <taxon>Vanderwaltozyma</taxon>
    </lineage>
</organism>
<dbReference type="InterPro" id="IPR006439">
    <property type="entry name" value="HAD-SF_hydro_IA"/>
</dbReference>
<dbReference type="FunCoup" id="A7TS62">
    <property type="interactions" value="213"/>
</dbReference>